<gene>
    <name evidence="2" type="ORF">OPV22_017235</name>
</gene>
<dbReference type="InterPro" id="IPR030700">
    <property type="entry name" value="N-end_Aminoacyl_Trfase"/>
</dbReference>
<dbReference type="PANTHER" id="PTHR21367">
    <property type="entry name" value="ARGININE-TRNA-PROTEIN TRANSFERASE 1"/>
    <property type="match status" value="1"/>
</dbReference>
<evidence type="ECO:0000313" key="2">
    <source>
        <dbReference type="EMBL" id="KAJ8484750.1"/>
    </source>
</evidence>
<dbReference type="AlphaFoldDB" id="A0AAV8PF20"/>
<dbReference type="Proteomes" id="UP001222027">
    <property type="component" value="Unassembled WGS sequence"/>
</dbReference>
<dbReference type="GO" id="GO:0004057">
    <property type="term" value="F:arginyl-tRNA--protein transferase activity"/>
    <property type="evidence" value="ECO:0007669"/>
    <property type="project" value="TreeGrafter"/>
</dbReference>
<dbReference type="GO" id="GO:0005737">
    <property type="term" value="C:cytoplasm"/>
    <property type="evidence" value="ECO:0007669"/>
    <property type="project" value="TreeGrafter"/>
</dbReference>
<proteinExistence type="predicted"/>
<keyword evidence="3" id="KW-1185">Reference proteome</keyword>
<protein>
    <submittedName>
        <fullName evidence="2">Uncharacterized protein</fullName>
    </submittedName>
</protein>
<dbReference type="PANTHER" id="PTHR21367:SF1">
    <property type="entry name" value="ARGINYL-TRNA--PROTEIN TRANSFERASE 1"/>
    <property type="match status" value="1"/>
</dbReference>
<evidence type="ECO:0000256" key="1">
    <source>
        <dbReference type="SAM" id="MobiDB-lite"/>
    </source>
</evidence>
<feature type="region of interest" description="Disordered" evidence="1">
    <location>
        <begin position="1"/>
        <end position="20"/>
    </location>
</feature>
<evidence type="ECO:0000313" key="3">
    <source>
        <dbReference type="Proteomes" id="UP001222027"/>
    </source>
</evidence>
<name>A0AAV8PF20_ENSVE</name>
<accession>A0AAV8PF20</accession>
<comment type="caution">
    <text evidence="2">The sequence shown here is derived from an EMBL/GenBank/DDBJ whole genome shotgun (WGS) entry which is preliminary data.</text>
</comment>
<sequence>MATEQRKDAKRRAEKERQRENLTHVCARATVNAVGFVVSSAGGRQATREAFGSAKWERSKERRRRGGKDVAHGLWANSITAEDYQELLDHGWRRSARLHKRMRRFLDGTISMKEFDSTKQKANSSMSLLKLAGNKSVMKMTALSTKESSASTFDNLHNEYDIIHSLTKLIDHAVSVLFGSNFLSIAQLPKAVVKKVTPQAKKKLMEISEDLVYTCSIAFQVAATIRHCQATDVIIQCQESELLDLKPTAIAEKWVPFEVARPLPDGNPCVVLSDSQAEHGCAMSPNHNNSVETSGPDPYNRAPIEDFCGEDEDGFFMMIQIQQRMNQV</sequence>
<dbReference type="EMBL" id="JAQQAF010000005">
    <property type="protein sequence ID" value="KAJ8484750.1"/>
    <property type="molecule type" value="Genomic_DNA"/>
</dbReference>
<reference evidence="2 3" key="1">
    <citation type="submission" date="2022-12" db="EMBL/GenBank/DDBJ databases">
        <title>Chromosome-scale assembly of the Ensete ventricosum genome.</title>
        <authorList>
            <person name="Dussert Y."/>
            <person name="Stocks J."/>
            <person name="Wendawek A."/>
            <person name="Woldeyes F."/>
            <person name="Nichols R.A."/>
            <person name="Borrell J.S."/>
        </authorList>
    </citation>
    <scope>NUCLEOTIDE SEQUENCE [LARGE SCALE GENOMIC DNA]</scope>
    <source>
        <strain evidence="3">cv. Maze</strain>
        <tissue evidence="2">Seeds</tissue>
    </source>
</reference>
<organism evidence="2 3">
    <name type="scientific">Ensete ventricosum</name>
    <name type="common">Abyssinian banana</name>
    <name type="synonym">Musa ensete</name>
    <dbReference type="NCBI Taxonomy" id="4639"/>
    <lineage>
        <taxon>Eukaryota</taxon>
        <taxon>Viridiplantae</taxon>
        <taxon>Streptophyta</taxon>
        <taxon>Embryophyta</taxon>
        <taxon>Tracheophyta</taxon>
        <taxon>Spermatophyta</taxon>
        <taxon>Magnoliopsida</taxon>
        <taxon>Liliopsida</taxon>
        <taxon>Zingiberales</taxon>
        <taxon>Musaceae</taxon>
        <taxon>Ensete</taxon>
    </lineage>
</organism>